<dbReference type="PANTHER" id="PTHR17630">
    <property type="entry name" value="DIENELACTONE HYDROLASE"/>
    <property type="match status" value="1"/>
</dbReference>
<dbReference type="Proteomes" id="UP000053820">
    <property type="component" value="Unassembled WGS sequence"/>
</dbReference>
<dbReference type="OrthoDB" id="17560at2759"/>
<evidence type="ECO:0000313" key="3">
    <source>
        <dbReference type="Proteomes" id="UP000053820"/>
    </source>
</evidence>
<dbReference type="AlphaFoldDB" id="A0A0C9WFW9"/>
<dbReference type="Gene3D" id="3.40.50.1820">
    <property type="entry name" value="alpha/beta hydrolase"/>
    <property type="match status" value="1"/>
</dbReference>
<evidence type="ECO:0000259" key="1">
    <source>
        <dbReference type="Pfam" id="PF01738"/>
    </source>
</evidence>
<dbReference type="InterPro" id="IPR029058">
    <property type="entry name" value="AB_hydrolase_fold"/>
</dbReference>
<dbReference type="SUPFAM" id="SSF53474">
    <property type="entry name" value="alpha/beta-Hydrolases"/>
    <property type="match status" value="1"/>
</dbReference>
<dbReference type="Pfam" id="PF01738">
    <property type="entry name" value="DLH"/>
    <property type="match status" value="1"/>
</dbReference>
<dbReference type="HOGENOM" id="CLU_054590_2_2_1"/>
<sequence length="247" mass="27344">MTIMMLRSDILYSLHVGVLETIGGVTCYVGTPTGDYDHQKVLLLFTDMFGITLGNNKLLVDDFAKCGFKTIAPDYLNGDEAPPYAMNNPEFNVKQWVQKHLPAQTRPPIDKVIAALKEQGVTTFAVTGYCFGGRYTFDLACENIIKVAIVAHPSQLKVPDDFTKYLNNSKAPLCIEVGDVDVEFPLKNQETVDGILGDGKFAPGYKRDCWPNMEHGFAVRGDILDPGHLAGKEGAFKNTVAWLKQYF</sequence>
<dbReference type="PANTHER" id="PTHR17630:SF44">
    <property type="entry name" value="PROTEIN AIM2"/>
    <property type="match status" value="1"/>
</dbReference>
<accession>A0A0C9WFW9</accession>
<name>A0A0C9WFW9_9AGAM</name>
<reference evidence="2 3" key="1">
    <citation type="submission" date="2014-04" db="EMBL/GenBank/DDBJ databases">
        <title>Evolutionary Origins and Diversification of the Mycorrhizal Mutualists.</title>
        <authorList>
            <consortium name="DOE Joint Genome Institute"/>
            <consortium name="Mycorrhizal Genomics Consortium"/>
            <person name="Kohler A."/>
            <person name="Kuo A."/>
            <person name="Nagy L.G."/>
            <person name="Floudas D."/>
            <person name="Copeland A."/>
            <person name="Barry K.W."/>
            <person name="Cichocki N."/>
            <person name="Veneault-Fourrey C."/>
            <person name="LaButti K."/>
            <person name="Lindquist E.A."/>
            <person name="Lipzen A."/>
            <person name="Lundell T."/>
            <person name="Morin E."/>
            <person name="Murat C."/>
            <person name="Riley R."/>
            <person name="Ohm R."/>
            <person name="Sun H."/>
            <person name="Tunlid A."/>
            <person name="Henrissat B."/>
            <person name="Grigoriev I.V."/>
            <person name="Hibbett D.S."/>
            <person name="Martin F."/>
        </authorList>
    </citation>
    <scope>NUCLEOTIDE SEQUENCE [LARGE SCALE GENOMIC DNA]</scope>
    <source>
        <strain evidence="2 3">MD-312</strain>
    </source>
</reference>
<dbReference type="GO" id="GO:0016787">
    <property type="term" value="F:hydrolase activity"/>
    <property type="evidence" value="ECO:0007669"/>
    <property type="project" value="InterPro"/>
</dbReference>
<gene>
    <name evidence="2" type="ORF">HYDPIDRAFT_27910</name>
</gene>
<protein>
    <recommendedName>
        <fullName evidence="1">Dienelactone hydrolase domain-containing protein</fullName>
    </recommendedName>
</protein>
<evidence type="ECO:0000313" key="2">
    <source>
        <dbReference type="EMBL" id="KIJ65191.1"/>
    </source>
</evidence>
<dbReference type="EMBL" id="KN839844">
    <property type="protein sequence ID" value="KIJ65191.1"/>
    <property type="molecule type" value="Genomic_DNA"/>
</dbReference>
<dbReference type="InterPro" id="IPR002925">
    <property type="entry name" value="Dienelactn_hydro"/>
</dbReference>
<feature type="domain" description="Dienelactone hydrolase" evidence="1">
    <location>
        <begin position="27"/>
        <end position="247"/>
    </location>
</feature>
<keyword evidence="3" id="KW-1185">Reference proteome</keyword>
<proteinExistence type="predicted"/>
<organism evidence="2 3">
    <name type="scientific">Hydnomerulius pinastri MD-312</name>
    <dbReference type="NCBI Taxonomy" id="994086"/>
    <lineage>
        <taxon>Eukaryota</taxon>
        <taxon>Fungi</taxon>
        <taxon>Dikarya</taxon>
        <taxon>Basidiomycota</taxon>
        <taxon>Agaricomycotina</taxon>
        <taxon>Agaricomycetes</taxon>
        <taxon>Agaricomycetidae</taxon>
        <taxon>Boletales</taxon>
        <taxon>Boletales incertae sedis</taxon>
        <taxon>Leucogyrophana</taxon>
    </lineage>
</organism>